<keyword evidence="1" id="KW-0040">ANK repeat</keyword>
<accession>A0A7L0NM38</accession>
<keyword evidence="3" id="KW-1185">Reference proteome</keyword>
<dbReference type="InterPro" id="IPR036770">
    <property type="entry name" value="Ankyrin_rpt-contain_sf"/>
</dbReference>
<comment type="caution">
    <text evidence="2">The sequence shown here is derived from an EMBL/GenBank/DDBJ whole genome shotgun (WGS) entry which is preliminary data.</text>
</comment>
<feature type="repeat" description="ANK" evidence="1">
    <location>
        <begin position="99"/>
        <end position="131"/>
    </location>
</feature>
<feature type="repeat" description="ANK" evidence="1">
    <location>
        <begin position="66"/>
        <end position="98"/>
    </location>
</feature>
<dbReference type="Proteomes" id="UP000520463">
    <property type="component" value="Unassembled WGS sequence"/>
</dbReference>
<reference evidence="2 3" key="1">
    <citation type="submission" date="2019-09" db="EMBL/GenBank/DDBJ databases">
        <title>Bird 10,000 Genomes (B10K) Project - Family phase.</title>
        <authorList>
            <person name="Zhang G."/>
        </authorList>
    </citation>
    <scope>NUCLEOTIDE SEQUENCE [LARGE SCALE GENOMIC DNA]</scope>
    <source>
        <strain evidence="2">B10K-DU-001-43</strain>
        <tissue evidence="2">Muscle</tissue>
    </source>
</reference>
<feature type="repeat" description="ANK" evidence="1">
    <location>
        <begin position="1"/>
        <end position="32"/>
    </location>
</feature>
<dbReference type="SMART" id="SM00248">
    <property type="entry name" value="ANK"/>
    <property type="match status" value="4"/>
</dbReference>
<organism evidence="2 3">
    <name type="scientific">Formicarius rufipectus</name>
    <dbReference type="NCBI Taxonomy" id="1118560"/>
    <lineage>
        <taxon>Eukaryota</taxon>
        <taxon>Metazoa</taxon>
        <taxon>Chordata</taxon>
        <taxon>Craniata</taxon>
        <taxon>Vertebrata</taxon>
        <taxon>Euteleostomi</taxon>
        <taxon>Archelosauria</taxon>
        <taxon>Archosauria</taxon>
        <taxon>Dinosauria</taxon>
        <taxon>Saurischia</taxon>
        <taxon>Theropoda</taxon>
        <taxon>Coelurosauria</taxon>
        <taxon>Aves</taxon>
        <taxon>Neognathae</taxon>
        <taxon>Neoaves</taxon>
        <taxon>Telluraves</taxon>
        <taxon>Australaves</taxon>
        <taxon>Passeriformes</taxon>
        <taxon>Formicariidae</taxon>
        <taxon>Formicarius</taxon>
    </lineage>
</organism>
<proteinExistence type="predicted"/>
<protein>
    <submittedName>
        <fullName evidence="2">ANKR7 protein</fullName>
    </submittedName>
</protein>
<dbReference type="InterPro" id="IPR050657">
    <property type="entry name" value="Ankyrin_repeat_domain"/>
</dbReference>
<gene>
    <name evidence="2" type="primary">Ankrd7_1</name>
    <name evidence="2" type="ORF">FORRUF_R05500</name>
</gene>
<dbReference type="PRINTS" id="PR01415">
    <property type="entry name" value="ANKYRIN"/>
</dbReference>
<dbReference type="EMBL" id="VXAU01004328">
    <property type="protein sequence ID" value="NXK94646.1"/>
    <property type="molecule type" value="Genomic_DNA"/>
</dbReference>
<dbReference type="Pfam" id="PF12796">
    <property type="entry name" value="Ank_2"/>
    <property type="match status" value="2"/>
</dbReference>
<dbReference type="AlphaFoldDB" id="A0A7L0NM38"/>
<feature type="non-terminal residue" evidence="2">
    <location>
        <position position="1"/>
    </location>
</feature>
<name>A0A7L0NM38_9PASS</name>
<evidence type="ECO:0000256" key="1">
    <source>
        <dbReference type="PROSITE-ProRule" id="PRU00023"/>
    </source>
</evidence>
<dbReference type="Gene3D" id="1.25.40.20">
    <property type="entry name" value="Ankyrin repeat-containing domain"/>
    <property type="match status" value="2"/>
</dbReference>
<evidence type="ECO:0000313" key="3">
    <source>
        <dbReference type="Proteomes" id="UP000520463"/>
    </source>
</evidence>
<dbReference type="PROSITE" id="PS50297">
    <property type="entry name" value="ANK_REP_REGION"/>
    <property type="match status" value="3"/>
</dbReference>
<feature type="non-terminal residue" evidence="2">
    <location>
        <position position="134"/>
    </location>
</feature>
<evidence type="ECO:0000313" key="2">
    <source>
        <dbReference type="EMBL" id="NXK94646.1"/>
    </source>
</evidence>
<dbReference type="SUPFAM" id="SSF48403">
    <property type="entry name" value="Ankyrin repeat"/>
    <property type="match status" value="1"/>
</dbReference>
<dbReference type="OrthoDB" id="9995210at2759"/>
<dbReference type="InterPro" id="IPR002110">
    <property type="entry name" value="Ankyrin_rpt"/>
</dbReference>
<sequence>SRTPLHLACINGHLDVVQFLVFENCNLNPRGKFMKSPLIQAIEHQHSNCAAILLKYGANHGLRAAGGNTALHSAVLVSSKPLVELLLEYGADINVKNELGYTPLVLAITERRKEMIEFLLQKGADVHAKDNHGR</sequence>
<dbReference type="PANTHER" id="PTHR24147">
    <property type="entry name" value="ANKYRIN REPEAT DOMAIN 36-RELATED"/>
    <property type="match status" value="1"/>
</dbReference>
<dbReference type="PANTHER" id="PTHR24147:SF53">
    <property type="entry name" value="ANKYRIN REPEAT DOMAIN 26"/>
    <property type="match status" value="1"/>
</dbReference>
<dbReference type="PROSITE" id="PS50088">
    <property type="entry name" value="ANK_REPEAT"/>
    <property type="match status" value="3"/>
</dbReference>